<evidence type="ECO:0000256" key="5">
    <source>
        <dbReference type="ARBA" id="ARBA00022840"/>
    </source>
</evidence>
<comment type="caution">
    <text evidence="10">The sequence shown here is derived from an EMBL/GenBank/DDBJ whole genome shotgun (WGS) entry which is preliminary data.</text>
</comment>
<dbReference type="Pfam" id="PF00370">
    <property type="entry name" value="FGGY_N"/>
    <property type="match status" value="1"/>
</dbReference>
<feature type="domain" description="Carbohydrate kinase FGGY N-terminal" evidence="8">
    <location>
        <begin position="8"/>
        <end position="249"/>
    </location>
</feature>
<dbReference type="RefSeq" id="WP_312894937.1">
    <property type="nucleotide sequence ID" value="NZ_JAGGLB010000037.1"/>
</dbReference>
<proteinExistence type="inferred from homology"/>
<keyword evidence="11" id="KW-1185">Reference proteome</keyword>
<dbReference type="GO" id="GO:0008993">
    <property type="term" value="F:rhamnulokinase activity"/>
    <property type="evidence" value="ECO:0007669"/>
    <property type="project" value="UniProtKB-EC"/>
</dbReference>
<evidence type="ECO:0000256" key="6">
    <source>
        <dbReference type="ARBA" id="ARBA00023157"/>
    </source>
</evidence>
<evidence type="ECO:0000256" key="4">
    <source>
        <dbReference type="ARBA" id="ARBA00022777"/>
    </source>
</evidence>
<keyword evidence="7" id="KW-0684">Rhamnose metabolism</keyword>
<dbReference type="SUPFAM" id="SSF53067">
    <property type="entry name" value="Actin-like ATPase domain"/>
    <property type="match status" value="2"/>
</dbReference>
<name>A0ABS4J730_9BACL</name>
<keyword evidence="5" id="KW-0067">ATP-binding</keyword>
<keyword evidence="6" id="KW-1015">Disulfide bond</keyword>
<evidence type="ECO:0000313" key="11">
    <source>
        <dbReference type="Proteomes" id="UP001519287"/>
    </source>
</evidence>
<comment type="similarity">
    <text evidence="1">Belongs to the FGGY kinase family.</text>
</comment>
<dbReference type="InterPro" id="IPR013449">
    <property type="entry name" value="Rhamnulokinase"/>
</dbReference>
<dbReference type="PANTHER" id="PTHR10196">
    <property type="entry name" value="SUGAR KINASE"/>
    <property type="match status" value="1"/>
</dbReference>
<dbReference type="PANTHER" id="PTHR10196:SF93">
    <property type="entry name" value="L-RHAMNULOKINASE"/>
    <property type="match status" value="1"/>
</dbReference>
<evidence type="ECO:0000259" key="8">
    <source>
        <dbReference type="Pfam" id="PF00370"/>
    </source>
</evidence>
<dbReference type="CDD" id="cd07771">
    <property type="entry name" value="ASKHA_NBD_FGGY_RhaB-like"/>
    <property type="match status" value="1"/>
</dbReference>
<dbReference type="Gene3D" id="3.30.420.40">
    <property type="match status" value="2"/>
</dbReference>
<protein>
    <submittedName>
        <fullName evidence="10">Rhamnulokinase</fullName>
        <ecNumber evidence="10">2.7.1.5</ecNumber>
    </submittedName>
</protein>
<reference evidence="10 11" key="1">
    <citation type="submission" date="2021-03" db="EMBL/GenBank/DDBJ databases">
        <title>Genomic Encyclopedia of Type Strains, Phase IV (KMG-IV): sequencing the most valuable type-strain genomes for metagenomic binning, comparative biology and taxonomic classification.</title>
        <authorList>
            <person name="Goeker M."/>
        </authorList>
    </citation>
    <scope>NUCLEOTIDE SEQUENCE [LARGE SCALE GENOMIC DNA]</scope>
    <source>
        <strain evidence="10 11">DSM 26048</strain>
    </source>
</reference>
<evidence type="ECO:0000256" key="7">
    <source>
        <dbReference type="ARBA" id="ARBA00023308"/>
    </source>
</evidence>
<keyword evidence="2 10" id="KW-0808">Transferase</keyword>
<keyword evidence="3" id="KW-0547">Nucleotide-binding</keyword>
<dbReference type="EMBL" id="JAGGLB010000037">
    <property type="protein sequence ID" value="MBP1995662.1"/>
    <property type="molecule type" value="Genomic_DNA"/>
</dbReference>
<dbReference type="InterPro" id="IPR018484">
    <property type="entry name" value="FGGY_N"/>
</dbReference>
<evidence type="ECO:0000313" key="10">
    <source>
        <dbReference type="EMBL" id="MBP1995662.1"/>
    </source>
</evidence>
<keyword evidence="4" id="KW-0418">Kinase</keyword>
<evidence type="ECO:0000259" key="9">
    <source>
        <dbReference type="Pfam" id="PF02782"/>
    </source>
</evidence>
<dbReference type="Proteomes" id="UP001519287">
    <property type="component" value="Unassembled WGS sequence"/>
</dbReference>
<accession>A0ABS4J730</accession>
<organism evidence="10 11">
    <name type="scientific">Paenibacillus eucommiae</name>
    <dbReference type="NCBI Taxonomy" id="1355755"/>
    <lineage>
        <taxon>Bacteria</taxon>
        <taxon>Bacillati</taxon>
        <taxon>Bacillota</taxon>
        <taxon>Bacilli</taxon>
        <taxon>Bacillales</taxon>
        <taxon>Paenibacillaceae</taxon>
        <taxon>Paenibacillus</taxon>
    </lineage>
</organism>
<gene>
    <name evidence="10" type="ORF">J2Z66_007304</name>
</gene>
<dbReference type="InterPro" id="IPR018485">
    <property type="entry name" value="FGGY_C"/>
</dbReference>
<feature type="domain" description="Carbohydrate kinase FGGY C-terminal" evidence="9">
    <location>
        <begin position="260"/>
        <end position="450"/>
    </location>
</feature>
<dbReference type="EC" id="2.7.1.5" evidence="10"/>
<dbReference type="InterPro" id="IPR043129">
    <property type="entry name" value="ATPase_NBD"/>
</dbReference>
<evidence type="ECO:0000256" key="3">
    <source>
        <dbReference type="ARBA" id="ARBA00022741"/>
    </source>
</evidence>
<sequence length="497" mass="55629">MENKHLNMLAVDFGASSGRTIWGEFTGSKLTVQEIHRFANEPVELGGSLYWDFLRLFHELKKGVRAFKQVTSKTPASIAVDTWGVDYGLVDGNGNLLGNPYHYRDARTNATMETCFKSIPRTELFERTGIQPLQFNTIFQLLAWQQSCTRPVGEDVRLLFMPDLFHYYLSGVKATEYTIASTSGLLDPAARSWNRELLGKLPFAQSLFTDIVMPGTQLGTLRSELREELAIGSVPVVAAASHDTASAVVSIPALTNNYAFISCGTWSLMGVETDKPVINEWSERWSFTNEGGAEQKIRLLKNIMGLWLLQECKRHWELEGDSLTYAQMQEMAAVHKHNASYVDPEDPVFLAPGHMPDRIRAYCRDTGQTVPQTKPEIIRCILESLSMKFKQTLDEIEFLLGRRLEHIHMVGGGIQNTLLCQLTANATGRTVFAGPIEATAIGNILMQAKAHGEVGSLNEIRQVVIDSFPPDRYVPADTDAWQEAYQSYKKIDESKSE</sequence>
<evidence type="ECO:0000256" key="2">
    <source>
        <dbReference type="ARBA" id="ARBA00022679"/>
    </source>
</evidence>
<dbReference type="Pfam" id="PF02782">
    <property type="entry name" value="FGGY_C"/>
    <property type="match status" value="1"/>
</dbReference>
<evidence type="ECO:0000256" key="1">
    <source>
        <dbReference type="ARBA" id="ARBA00009156"/>
    </source>
</evidence>